<dbReference type="SMART" id="SM00835">
    <property type="entry name" value="Cupin_1"/>
    <property type="match status" value="2"/>
</dbReference>
<comment type="similarity">
    <text evidence="1">Belongs to the 11S seed storage protein (globulins) family.</text>
</comment>
<keyword evidence="5" id="KW-1015">Disulfide bond</keyword>
<evidence type="ECO:0000256" key="2">
    <source>
        <dbReference type="ARBA" id="ARBA00022729"/>
    </source>
</evidence>
<dbReference type="GO" id="GO:0045735">
    <property type="term" value="F:nutrient reservoir activity"/>
    <property type="evidence" value="ECO:0007669"/>
    <property type="project" value="UniProtKB-KW"/>
</dbReference>
<reference evidence="8" key="1">
    <citation type="journal article" date="2019" name="Gigascience">
        <title>De novo genome assembly of the endangered Acer yangbiense, a plant species with extremely small populations endemic to Yunnan Province, China.</title>
        <authorList>
            <person name="Yang J."/>
            <person name="Wariss H.M."/>
            <person name="Tao L."/>
            <person name="Zhang R."/>
            <person name="Yun Q."/>
            <person name="Hollingsworth P."/>
            <person name="Dao Z."/>
            <person name="Luo G."/>
            <person name="Guo H."/>
            <person name="Ma Y."/>
            <person name="Sun W."/>
        </authorList>
    </citation>
    <scope>NUCLEOTIDE SEQUENCE [LARGE SCALE GENOMIC DNA]</scope>
    <source>
        <strain evidence="8">cv. Malutang</strain>
    </source>
</reference>
<dbReference type="InterPro" id="IPR006044">
    <property type="entry name" value="11S_seedstore_pln"/>
</dbReference>
<evidence type="ECO:0000256" key="3">
    <source>
        <dbReference type="ARBA" id="ARBA00022761"/>
    </source>
</evidence>
<dbReference type="SUPFAM" id="SSF51182">
    <property type="entry name" value="RmlC-like cupins"/>
    <property type="match status" value="1"/>
</dbReference>
<dbReference type="InterPro" id="IPR011051">
    <property type="entry name" value="RmlC_Cupin_sf"/>
</dbReference>
<dbReference type="Proteomes" id="UP000323000">
    <property type="component" value="Unassembled WGS sequence"/>
</dbReference>
<dbReference type="OrthoDB" id="735591at2759"/>
<dbReference type="GO" id="GO:0010431">
    <property type="term" value="P:seed maturation"/>
    <property type="evidence" value="ECO:0007669"/>
    <property type="project" value="UniProtKB-ARBA"/>
</dbReference>
<dbReference type="PANTHER" id="PTHR31189">
    <property type="entry name" value="OS03G0336100 PROTEIN-RELATED"/>
    <property type="match status" value="1"/>
</dbReference>
<dbReference type="InterPro" id="IPR006045">
    <property type="entry name" value="Cupin_1"/>
</dbReference>
<dbReference type="PANTHER" id="PTHR31189:SF45">
    <property type="entry name" value="OS09G0552500 PROTEIN"/>
    <property type="match status" value="1"/>
</dbReference>
<dbReference type="Gene3D" id="2.60.120.10">
    <property type="entry name" value="Jelly Rolls"/>
    <property type="match status" value="2"/>
</dbReference>
<evidence type="ECO:0000256" key="1">
    <source>
        <dbReference type="ARBA" id="ARBA00007178"/>
    </source>
</evidence>
<dbReference type="PRINTS" id="PR00439">
    <property type="entry name" value="11SGLOBULIN"/>
</dbReference>
<feature type="domain" description="Cupin type-1" evidence="6">
    <location>
        <begin position="200"/>
        <end position="350"/>
    </location>
</feature>
<accession>A0A5C7GNU9</accession>
<keyword evidence="8" id="KW-1185">Reference proteome</keyword>
<feature type="domain" description="Cupin type-1" evidence="6">
    <location>
        <begin position="15"/>
        <end position="165"/>
    </location>
</feature>
<keyword evidence="4" id="KW-0708">Seed storage protein</keyword>
<evidence type="ECO:0000256" key="4">
    <source>
        <dbReference type="ARBA" id="ARBA00023129"/>
    </source>
</evidence>
<name>A0A5C7GNU9_9ROSI</name>
<comment type="caution">
    <text evidence="7">The sequence shown here is derived from an EMBL/GenBank/DDBJ whole genome shotgun (WGS) entry which is preliminary data.</text>
</comment>
<keyword evidence="3" id="KW-0758">Storage protein</keyword>
<evidence type="ECO:0000256" key="5">
    <source>
        <dbReference type="ARBA" id="ARBA00023157"/>
    </source>
</evidence>
<dbReference type="InterPro" id="IPR050253">
    <property type="entry name" value="Seed_Storage-Functional"/>
</dbReference>
<dbReference type="CDD" id="cd02242">
    <property type="entry name" value="cupin_11S_legumin_N"/>
    <property type="match status" value="1"/>
</dbReference>
<proteinExistence type="inferred from homology"/>
<evidence type="ECO:0000313" key="7">
    <source>
        <dbReference type="EMBL" id="TXG46491.1"/>
    </source>
</evidence>
<dbReference type="Pfam" id="PF00190">
    <property type="entry name" value="Cupin_1"/>
    <property type="match status" value="2"/>
</dbReference>
<evidence type="ECO:0000313" key="8">
    <source>
        <dbReference type="Proteomes" id="UP000323000"/>
    </source>
</evidence>
<dbReference type="EMBL" id="VAHF01000103">
    <property type="protein sequence ID" value="TXG46491.1"/>
    <property type="molecule type" value="Genomic_DNA"/>
</dbReference>
<gene>
    <name evidence="7" type="ORF">EZV62_028009</name>
</gene>
<dbReference type="AlphaFoldDB" id="A0A5C7GNU9"/>
<dbReference type="InterPro" id="IPR014710">
    <property type="entry name" value="RmlC-like_jellyroll"/>
</dbReference>
<dbReference type="CDD" id="cd02243">
    <property type="entry name" value="cupin_11S_legumin_C"/>
    <property type="match status" value="1"/>
</dbReference>
<sequence>MKKRSMDMELSPESSKLMFEGEGGSYYSWSSPVLGDAKVGAGLLVLKPGGFALPHYADCSKVGYVLQGEVGIAALVSPNGDKTEETVLGLEAGDVIPVPSGSTSWWYNHGNSSVDVIIVFLGETANAYIPGQFTYFFLTGARGILAGFSTEIITRAYNINQEQANILAKTQTGFLIVKLDPDQRKNIPQPHQNIVNNWVKNITKHLPDIRVDKAGTITSFTGKNFSFLDQVGLSCSIVKLEAHAMLSPIFTTDFSVQVFYVAKGSGHVQIVGLNSKLVLDSKIVVGQLIVVPRFFTVAIIAQAQGMECFSITTSSRPVEVADFASNRSVLNALSPSILRSALNVPPEFVNFFKGQMAKTDVLIPPMN</sequence>
<organism evidence="7 8">
    <name type="scientific">Acer yangbiense</name>
    <dbReference type="NCBI Taxonomy" id="1000413"/>
    <lineage>
        <taxon>Eukaryota</taxon>
        <taxon>Viridiplantae</taxon>
        <taxon>Streptophyta</taxon>
        <taxon>Embryophyta</taxon>
        <taxon>Tracheophyta</taxon>
        <taxon>Spermatophyta</taxon>
        <taxon>Magnoliopsida</taxon>
        <taxon>eudicotyledons</taxon>
        <taxon>Gunneridae</taxon>
        <taxon>Pentapetalae</taxon>
        <taxon>rosids</taxon>
        <taxon>malvids</taxon>
        <taxon>Sapindales</taxon>
        <taxon>Sapindaceae</taxon>
        <taxon>Hippocastanoideae</taxon>
        <taxon>Acereae</taxon>
        <taxon>Acer</taxon>
    </lineage>
</organism>
<evidence type="ECO:0000259" key="6">
    <source>
        <dbReference type="SMART" id="SM00835"/>
    </source>
</evidence>
<protein>
    <recommendedName>
        <fullName evidence="6">Cupin type-1 domain-containing protein</fullName>
    </recommendedName>
</protein>
<keyword evidence="2" id="KW-0732">Signal</keyword>